<dbReference type="RefSeq" id="WP_149485512.1">
    <property type="nucleotide sequence ID" value="NZ_CP036150.1"/>
</dbReference>
<dbReference type="AlphaFoldDB" id="A0A5C1QMP7"/>
<reference evidence="2 3" key="1">
    <citation type="submission" date="2019-02" db="EMBL/GenBank/DDBJ databases">
        <title>Complete Genome Sequence and Methylome Analysis of free living Spirochaetas.</title>
        <authorList>
            <person name="Fomenkov A."/>
            <person name="Dubinina G."/>
            <person name="Leshcheva N."/>
            <person name="Mikheeva N."/>
            <person name="Grabovich M."/>
            <person name="Vincze T."/>
            <person name="Roberts R.J."/>
        </authorList>
    </citation>
    <scope>NUCLEOTIDE SEQUENCE [LARGE SCALE GENOMIC DNA]</scope>
    <source>
        <strain evidence="2 3">K2</strain>
    </source>
</reference>
<sequence>MAKFARILEIKNNRALLGLLNDGGSCGSGTCEGCSCSSGMQTMTLTLPESSNFKVGMDVEMIAPKTLSIDWFLLIILPVLLVVTVSFLPQLVGWQADEQTRNLWAMAAGFLGFLLSAVLLKLLRKDQTIDLVEISRTPKS</sequence>
<dbReference type="OrthoDB" id="9994392at2"/>
<evidence type="ECO:0000313" key="2">
    <source>
        <dbReference type="EMBL" id="QEN07432.1"/>
    </source>
</evidence>
<evidence type="ECO:0000313" key="3">
    <source>
        <dbReference type="Proteomes" id="UP000324209"/>
    </source>
</evidence>
<gene>
    <name evidence="2" type="ORF">EXM22_05295</name>
</gene>
<proteinExistence type="predicted"/>
<keyword evidence="3" id="KW-1185">Reference proteome</keyword>
<feature type="transmembrane region" description="Helical" evidence="1">
    <location>
        <begin position="103"/>
        <end position="123"/>
    </location>
</feature>
<name>A0A5C1QMP7_9SPIO</name>
<keyword evidence="1" id="KW-0812">Transmembrane</keyword>
<dbReference type="KEGG" id="ock:EXM22_05295"/>
<protein>
    <submittedName>
        <fullName evidence="2">Uncharacterized protein</fullName>
    </submittedName>
</protein>
<evidence type="ECO:0000256" key="1">
    <source>
        <dbReference type="SAM" id="Phobius"/>
    </source>
</evidence>
<keyword evidence="1" id="KW-0472">Membrane</keyword>
<feature type="transmembrane region" description="Helical" evidence="1">
    <location>
        <begin position="71"/>
        <end position="91"/>
    </location>
</feature>
<dbReference type="Proteomes" id="UP000324209">
    <property type="component" value="Chromosome"/>
</dbReference>
<organism evidence="2 3">
    <name type="scientific">Oceanispirochaeta crateris</name>
    <dbReference type="NCBI Taxonomy" id="2518645"/>
    <lineage>
        <taxon>Bacteria</taxon>
        <taxon>Pseudomonadati</taxon>
        <taxon>Spirochaetota</taxon>
        <taxon>Spirochaetia</taxon>
        <taxon>Spirochaetales</taxon>
        <taxon>Spirochaetaceae</taxon>
        <taxon>Oceanispirochaeta</taxon>
    </lineage>
</organism>
<accession>A0A5C1QMP7</accession>
<dbReference type="EMBL" id="CP036150">
    <property type="protein sequence ID" value="QEN07432.1"/>
    <property type="molecule type" value="Genomic_DNA"/>
</dbReference>
<dbReference type="Pfam" id="PF04246">
    <property type="entry name" value="RseC_MucC"/>
    <property type="match status" value="1"/>
</dbReference>
<keyword evidence="1" id="KW-1133">Transmembrane helix</keyword>